<evidence type="ECO:0000256" key="3">
    <source>
        <dbReference type="RuleBase" id="RU000363"/>
    </source>
</evidence>
<dbReference type="InterPro" id="IPR020904">
    <property type="entry name" value="Sc_DH/Rdtase_CS"/>
</dbReference>
<reference evidence="4" key="1">
    <citation type="submission" date="2021-01" db="EMBL/GenBank/DDBJ databases">
        <authorList>
            <person name="Corre E."/>
            <person name="Pelletier E."/>
            <person name="Niang G."/>
            <person name="Scheremetjew M."/>
            <person name="Finn R."/>
            <person name="Kale V."/>
            <person name="Holt S."/>
            <person name="Cochrane G."/>
            <person name="Meng A."/>
            <person name="Brown T."/>
            <person name="Cohen L."/>
        </authorList>
    </citation>
    <scope>NUCLEOTIDE SEQUENCE</scope>
    <source>
        <strain evidence="4">CCMP3105</strain>
    </source>
</reference>
<dbReference type="GO" id="GO:0016491">
    <property type="term" value="F:oxidoreductase activity"/>
    <property type="evidence" value="ECO:0007669"/>
    <property type="project" value="UniProtKB-KW"/>
</dbReference>
<dbReference type="InterPro" id="IPR051687">
    <property type="entry name" value="Peroxisomal_Beta-Oxidation"/>
</dbReference>
<protein>
    <recommendedName>
        <fullName evidence="5">Peroxisomal multifunctional enzyme type 2</fullName>
    </recommendedName>
</protein>
<gene>
    <name evidence="4" type="ORF">AMON00008_LOCUS42017</name>
</gene>
<dbReference type="Gene3D" id="3.40.50.720">
    <property type="entry name" value="NAD(P)-binding Rossmann-like Domain"/>
    <property type="match status" value="1"/>
</dbReference>
<name>A0A7S4RXU2_9DINO</name>
<keyword evidence="2" id="KW-0560">Oxidoreductase</keyword>
<comment type="similarity">
    <text evidence="1 3">Belongs to the short-chain dehydrogenases/reductases (SDR) family.</text>
</comment>
<dbReference type="Pfam" id="PF00106">
    <property type="entry name" value="adh_short"/>
    <property type="match status" value="1"/>
</dbReference>
<sequence length="312" mass="32794">MAAAIDLNGRAALVTGAGAGLGRAYALQLASLGASVLVNDPGQDKASGKPAADVVVAEIKAAGGIAVANKDLVTKDLASAEAIVQAAIAAFGKLDIIVNNAGILRDVSFAKQKAEDWAAVQEVHLWGQRNICKAAWDKMIGQGYGRIVNIGSINGQRGAYGQSNYAAAKSGIVGLTKTLAMEGQKRNVKVNMVLPAGGTAMTATVMPDDLVKLAKPELAAPMVAFLCSDYPSVPTGRIFEAGPGFYAEWQWRRSDGVSFDITQPLTVDDVAAKWETITDMSNCTDPIKDDEQMPKHLAKVIEVLKGKKKSKL</sequence>
<proteinExistence type="inferred from homology"/>
<evidence type="ECO:0000256" key="2">
    <source>
        <dbReference type="ARBA" id="ARBA00023002"/>
    </source>
</evidence>
<evidence type="ECO:0008006" key="5">
    <source>
        <dbReference type="Google" id="ProtNLM"/>
    </source>
</evidence>
<dbReference type="PRINTS" id="PR00081">
    <property type="entry name" value="GDHRDH"/>
</dbReference>
<dbReference type="PANTHER" id="PTHR45024:SF2">
    <property type="entry name" value="SCP2 DOMAIN-CONTAINING PROTEIN"/>
    <property type="match status" value="1"/>
</dbReference>
<evidence type="ECO:0000313" key="4">
    <source>
        <dbReference type="EMBL" id="CAE4628230.1"/>
    </source>
</evidence>
<dbReference type="SUPFAM" id="SSF51735">
    <property type="entry name" value="NAD(P)-binding Rossmann-fold domains"/>
    <property type="match status" value="1"/>
</dbReference>
<dbReference type="InterPro" id="IPR002347">
    <property type="entry name" value="SDR_fam"/>
</dbReference>
<dbReference type="Gene3D" id="1.10.287.4290">
    <property type="match status" value="1"/>
</dbReference>
<dbReference type="PROSITE" id="PS00061">
    <property type="entry name" value="ADH_SHORT"/>
    <property type="match status" value="1"/>
</dbReference>
<dbReference type="InterPro" id="IPR036291">
    <property type="entry name" value="NAD(P)-bd_dom_sf"/>
</dbReference>
<organism evidence="4">
    <name type="scientific">Alexandrium monilatum</name>
    <dbReference type="NCBI Taxonomy" id="311494"/>
    <lineage>
        <taxon>Eukaryota</taxon>
        <taxon>Sar</taxon>
        <taxon>Alveolata</taxon>
        <taxon>Dinophyceae</taxon>
        <taxon>Gonyaulacales</taxon>
        <taxon>Pyrocystaceae</taxon>
        <taxon>Alexandrium</taxon>
    </lineage>
</organism>
<dbReference type="PRINTS" id="PR00080">
    <property type="entry name" value="SDRFAMILY"/>
</dbReference>
<accession>A0A7S4RXU2</accession>
<evidence type="ECO:0000256" key="1">
    <source>
        <dbReference type="ARBA" id="ARBA00006484"/>
    </source>
</evidence>
<dbReference type="AlphaFoldDB" id="A0A7S4RXU2"/>
<dbReference type="EMBL" id="HBNR01059712">
    <property type="protein sequence ID" value="CAE4628230.1"/>
    <property type="molecule type" value="Transcribed_RNA"/>
</dbReference>
<dbReference type="PANTHER" id="PTHR45024">
    <property type="entry name" value="DEHYDROGENASES, SHORT CHAIN"/>
    <property type="match status" value="1"/>
</dbReference>